<keyword evidence="2" id="KW-0472">Membrane</keyword>
<accession>A0AAV9Q651</accession>
<gene>
    <name evidence="3" type="ORF">LTR25_006123</name>
</gene>
<keyword evidence="2" id="KW-1133">Transmembrane helix</keyword>
<comment type="caution">
    <text evidence="3">The sequence shown here is derived from an EMBL/GenBank/DDBJ whole genome shotgun (WGS) entry which is preliminary data.</text>
</comment>
<dbReference type="Proteomes" id="UP001345827">
    <property type="component" value="Unassembled WGS sequence"/>
</dbReference>
<evidence type="ECO:0000313" key="3">
    <source>
        <dbReference type="EMBL" id="KAK5535115.1"/>
    </source>
</evidence>
<feature type="transmembrane region" description="Helical" evidence="2">
    <location>
        <begin position="263"/>
        <end position="287"/>
    </location>
</feature>
<evidence type="ECO:0000313" key="4">
    <source>
        <dbReference type="Proteomes" id="UP001345827"/>
    </source>
</evidence>
<keyword evidence="4" id="KW-1185">Reference proteome</keyword>
<evidence type="ECO:0000256" key="1">
    <source>
        <dbReference type="SAM" id="MobiDB-lite"/>
    </source>
</evidence>
<dbReference type="AlphaFoldDB" id="A0AAV9Q651"/>
<dbReference type="EMBL" id="JAXLQG010000010">
    <property type="protein sequence ID" value="KAK5535115.1"/>
    <property type="molecule type" value="Genomic_DNA"/>
</dbReference>
<feature type="region of interest" description="Disordered" evidence="1">
    <location>
        <begin position="18"/>
        <end position="42"/>
    </location>
</feature>
<feature type="region of interest" description="Disordered" evidence="1">
    <location>
        <begin position="65"/>
        <end position="138"/>
    </location>
</feature>
<reference evidence="3 4" key="1">
    <citation type="submission" date="2023-06" db="EMBL/GenBank/DDBJ databases">
        <title>Black Yeasts Isolated from many extreme environments.</title>
        <authorList>
            <person name="Coleine C."/>
            <person name="Stajich J.E."/>
            <person name="Selbmann L."/>
        </authorList>
    </citation>
    <scope>NUCLEOTIDE SEQUENCE [LARGE SCALE GENOMIC DNA]</scope>
    <source>
        <strain evidence="3 4">CCFEE 5887</strain>
    </source>
</reference>
<name>A0AAV9Q651_9PEZI</name>
<sequence length="472" mass="53335">MASPGHDFFSHVRSKLRHSRSNLLPSTSSSTSTPIPAKDNVKPWENLPVEYRPIQRAHMRRPSDYYYPYQTLPGPPPRPRTTSPTPTYRPQLRIDTGNGPYTKPKAYRRRSAQELYTTLPDRNSGVHHAQQAQDRRKSMSVEIAIALPPDHLDPPPPYSPPRPRPGRHEIYRTTSQPYQAYQEATAIRPYDPREYATGDASAQATYFARGTRRAMMEILPPLLTEPFIMAPLPLIDELLHTPTIIRSSQLLHRLQTRDLPPEAFVGSIIGLVILSSLAIVGVILLLAKTWTFMATRLGRRLTPPPPQDMNMAEIKPGDWARQNSNVLWSTYIGDDDLRAQFARPSRISRLFSIGSLASDYGRCPLDRRGSNTSADNDSHRLIDAKKVNEGAGVGVGVEAGDIRNRVKFEHEASPPRKLSIMQAKAKAKKPYRLHRHTKSLEEMAGFSKSLKLMADRKRSMPAQYYKKLSEEE</sequence>
<evidence type="ECO:0000256" key="2">
    <source>
        <dbReference type="SAM" id="Phobius"/>
    </source>
</evidence>
<feature type="compositionally biased region" description="Low complexity" evidence="1">
    <location>
        <begin position="80"/>
        <end position="90"/>
    </location>
</feature>
<proteinExistence type="predicted"/>
<protein>
    <submittedName>
        <fullName evidence="3">Uncharacterized protein</fullName>
    </submittedName>
</protein>
<organism evidence="3 4">
    <name type="scientific">Vermiconidia calcicola</name>
    <dbReference type="NCBI Taxonomy" id="1690605"/>
    <lineage>
        <taxon>Eukaryota</taxon>
        <taxon>Fungi</taxon>
        <taxon>Dikarya</taxon>
        <taxon>Ascomycota</taxon>
        <taxon>Pezizomycotina</taxon>
        <taxon>Dothideomycetes</taxon>
        <taxon>Dothideomycetidae</taxon>
        <taxon>Mycosphaerellales</taxon>
        <taxon>Extremaceae</taxon>
        <taxon>Vermiconidia</taxon>
    </lineage>
</organism>
<keyword evidence="2" id="KW-0812">Transmembrane</keyword>